<evidence type="ECO:0000256" key="14">
    <source>
        <dbReference type="ARBA" id="ARBA00025228"/>
    </source>
</evidence>
<keyword evidence="12 19" id="KW-1133">Transmembrane helix</keyword>
<feature type="transmembrane region" description="Helical" evidence="19">
    <location>
        <begin position="117"/>
        <end position="139"/>
    </location>
</feature>
<keyword evidence="11 19" id="KW-0460">Magnesium</keyword>
<comment type="catalytic activity">
    <reaction evidence="17 19">
        <text>alpha-ribazole + adenosylcob(III)inamide-GDP = adenosylcob(III)alamin + GMP + H(+)</text>
        <dbReference type="Rhea" id="RHEA:16049"/>
        <dbReference type="ChEBI" id="CHEBI:10329"/>
        <dbReference type="ChEBI" id="CHEBI:15378"/>
        <dbReference type="ChEBI" id="CHEBI:18408"/>
        <dbReference type="ChEBI" id="CHEBI:58115"/>
        <dbReference type="ChEBI" id="CHEBI:60487"/>
        <dbReference type="EC" id="2.7.8.26"/>
    </reaction>
</comment>
<keyword evidence="9 19" id="KW-0808">Transferase</keyword>
<dbReference type="Pfam" id="PF02654">
    <property type="entry name" value="CobS"/>
    <property type="match status" value="1"/>
</dbReference>
<evidence type="ECO:0000256" key="11">
    <source>
        <dbReference type="ARBA" id="ARBA00022842"/>
    </source>
</evidence>
<evidence type="ECO:0000256" key="7">
    <source>
        <dbReference type="ARBA" id="ARBA00022475"/>
    </source>
</evidence>
<evidence type="ECO:0000256" key="3">
    <source>
        <dbReference type="ARBA" id="ARBA00004663"/>
    </source>
</evidence>
<evidence type="ECO:0000256" key="18">
    <source>
        <dbReference type="ARBA" id="ARBA00049504"/>
    </source>
</evidence>
<feature type="transmembrane region" description="Helical" evidence="19">
    <location>
        <begin position="66"/>
        <end position="83"/>
    </location>
</feature>
<accession>A0ABP6LCM2</accession>
<dbReference type="InterPro" id="IPR003805">
    <property type="entry name" value="CobS"/>
</dbReference>
<evidence type="ECO:0000256" key="10">
    <source>
        <dbReference type="ARBA" id="ARBA00022692"/>
    </source>
</evidence>
<comment type="caution">
    <text evidence="20">The sequence shown here is derived from an EMBL/GenBank/DDBJ whole genome shotgun (WGS) entry which is preliminary data.</text>
</comment>
<keyword evidence="21" id="KW-1185">Reference proteome</keyword>
<dbReference type="PANTHER" id="PTHR34148:SF1">
    <property type="entry name" value="ADENOSYLCOBINAMIDE-GDP RIBAZOLETRANSFERASE"/>
    <property type="match status" value="1"/>
</dbReference>
<feature type="transmembrane region" description="Helical" evidence="19">
    <location>
        <begin position="38"/>
        <end position="60"/>
    </location>
</feature>
<evidence type="ECO:0000256" key="13">
    <source>
        <dbReference type="ARBA" id="ARBA00023136"/>
    </source>
</evidence>
<reference evidence="21" key="1">
    <citation type="journal article" date="2019" name="Int. J. Syst. Evol. Microbiol.">
        <title>The Global Catalogue of Microorganisms (GCM) 10K type strain sequencing project: providing services to taxonomists for standard genome sequencing and annotation.</title>
        <authorList>
            <consortium name="The Broad Institute Genomics Platform"/>
            <consortium name="The Broad Institute Genome Sequencing Center for Infectious Disease"/>
            <person name="Wu L."/>
            <person name="Ma J."/>
        </authorList>
    </citation>
    <scope>NUCLEOTIDE SEQUENCE [LARGE SCALE GENOMIC DNA]</scope>
    <source>
        <strain evidence="21">JCM 14234</strain>
    </source>
</reference>
<organism evidence="20 21">
    <name type="scientific">Gordonia defluvii</name>
    <dbReference type="NCBI Taxonomy" id="283718"/>
    <lineage>
        <taxon>Bacteria</taxon>
        <taxon>Bacillati</taxon>
        <taxon>Actinomycetota</taxon>
        <taxon>Actinomycetes</taxon>
        <taxon>Mycobacteriales</taxon>
        <taxon>Gordoniaceae</taxon>
        <taxon>Gordonia</taxon>
    </lineage>
</organism>
<feature type="transmembrane region" description="Helical" evidence="19">
    <location>
        <begin position="205"/>
        <end position="222"/>
    </location>
</feature>
<feature type="transmembrane region" description="Helical" evidence="19">
    <location>
        <begin position="234"/>
        <end position="251"/>
    </location>
</feature>
<evidence type="ECO:0000256" key="8">
    <source>
        <dbReference type="ARBA" id="ARBA00022573"/>
    </source>
</evidence>
<feature type="transmembrane region" description="Helical" evidence="19">
    <location>
        <begin position="175"/>
        <end position="199"/>
    </location>
</feature>
<evidence type="ECO:0000313" key="20">
    <source>
        <dbReference type="EMBL" id="GAA3037721.1"/>
    </source>
</evidence>
<dbReference type="PANTHER" id="PTHR34148">
    <property type="entry name" value="ADENOSYLCOBINAMIDE-GDP RIBAZOLETRANSFERASE"/>
    <property type="match status" value="1"/>
</dbReference>
<sequence>MTPESRIGPLGALRLAASWLTVAPVGTIDRNIDRAAGAAVIAVTPFIGTVVGVLAAGTAFGFSHTQAPDLLIGGLVVAVLALVTRSMHLDGLADTADGLGCYGDPQRVRQVMRDGSTGPFGVVALIAVLGTGAVCIGTLAHDRAWYAIGFAVVASRLAAVIGCRRRLPAADPTGFGALVAGTQSWSIPLWVAVGCAAAYPLGPRGFIAIALVVAGAWAFTAHCSRRFGGINGDVLGASIELSCAATLIVLTL</sequence>
<comment type="catalytic activity">
    <reaction evidence="18 19">
        <text>alpha-ribazole 5'-phosphate + adenosylcob(III)inamide-GDP = adenosylcob(III)alamin 5'-phosphate + GMP + H(+)</text>
        <dbReference type="Rhea" id="RHEA:23560"/>
        <dbReference type="ChEBI" id="CHEBI:15378"/>
        <dbReference type="ChEBI" id="CHEBI:57918"/>
        <dbReference type="ChEBI" id="CHEBI:58115"/>
        <dbReference type="ChEBI" id="CHEBI:60487"/>
        <dbReference type="ChEBI" id="CHEBI:60493"/>
        <dbReference type="EC" id="2.7.8.26"/>
    </reaction>
</comment>
<dbReference type="HAMAP" id="MF_00719">
    <property type="entry name" value="CobS"/>
    <property type="match status" value="1"/>
</dbReference>
<feature type="transmembrane region" description="Helical" evidence="19">
    <location>
        <begin position="145"/>
        <end position="163"/>
    </location>
</feature>
<evidence type="ECO:0000256" key="12">
    <source>
        <dbReference type="ARBA" id="ARBA00022989"/>
    </source>
</evidence>
<evidence type="ECO:0000256" key="6">
    <source>
        <dbReference type="ARBA" id="ARBA00015850"/>
    </source>
</evidence>
<evidence type="ECO:0000256" key="5">
    <source>
        <dbReference type="ARBA" id="ARBA00013200"/>
    </source>
</evidence>
<dbReference type="RefSeq" id="WP_290704785.1">
    <property type="nucleotide sequence ID" value="NZ_BAAAVS010000024.1"/>
</dbReference>
<keyword evidence="8 19" id="KW-0169">Cobalamin biosynthesis</keyword>
<comment type="similarity">
    <text evidence="4 19">Belongs to the CobS family.</text>
</comment>
<dbReference type="EC" id="2.7.8.26" evidence="5 19"/>
<proteinExistence type="inferred from homology"/>
<comment type="function">
    <text evidence="14 19">Joins adenosylcobinamide-GDP and alpha-ribazole to generate adenosylcobalamin (Ado-cobalamin). Also synthesizes adenosylcobalamin 5'-phosphate from adenosylcobinamide-GDP and alpha-ribazole 5'-phosphate.</text>
</comment>
<evidence type="ECO:0000256" key="17">
    <source>
        <dbReference type="ARBA" id="ARBA00048623"/>
    </source>
</evidence>
<keyword evidence="13 19" id="KW-0472">Membrane</keyword>
<dbReference type="EMBL" id="BAAAVS010000024">
    <property type="protein sequence ID" value="GAA3037721.1"/>
    <property type="molecule type" value="Genomic_DNA"/>
</dbReference>
<evidence type="ECO:0000256" key="1">
    <source>
        <dbReference type="ARBA" id="ARBA00001946"/>
    </source>
</evidence>
<keyword evidence="10 19" id="KW-0812">Transmembrane</keyword>
<evidence type="ECO:0000256" key="9">
    <source>
        <dbReference type="ARBA" id="ARBA00022679"/>
    </source>
</evidence>
<keyword evidence="7 19" id="KW-1003">Cell membrane</keyword>
<dbReference type="Proteomes" id="UP001501035">
    <property type="component" value="Unassembled WGS sequence"/>
</dbReference>
<name>A0ABP6LCM2_9ACTN</name>
<comment type="subcellular location">
    <subcellularLocation>
        <location evidence="2 19">Cell membrane</location>
        <topology evidence="2 19">Multi-pass membrane protein</topology>
    </subcellularLocation>
</comment>
<evidence type="ECO:0000256" key="4">
    <source>
        <dbReference type="ARBA" id="ARBA00010561"/>
    </source>
</evidence>
<comment type="pathway">
    <text evidence="3 19">Cofactor biosynthesis; adenosylcobalamin biosynthesis; adenosylcobalamin from cob(II)yrinate a,c-diamide: step 7/7.</text>
</comment>
<evidence type="ECO:0000313" key="21">
    <source>
        <dbReference type="Proteomes" id="UP001501035"/>
    </source>
</evidence>
<protein>
    <recommendedName>
        <fullName evidence="6 19">Adenosylcobinamide-GDP ribazoletransferase</fullName>
        <ecNumber evidence="5 19">2.7.8.26</ecNumber>
    </recommendedName>
    <alternativeName>
        <fullName evidence="16 19">Cobalamin synthase</fullName>
    </alternativeName>
    <alternativeName>
        <fullName evidence="15 19">Cobalamin-5'-phosphate synthase</fullName>
    </alternativeName>
</protein>
<evidence type="ECO:0000256" key="19">
    <source>
        <dbReference type="HAMAP-Rule" id="MF_00719"/>
    </source>
</evidence>
<evidence type="ECO:0000256" key="2">
    <source>
        <dbReference type="ARBA" id="ARBA00004651"/>
    </source>
</evidence>
<comment type="cofactor">
    <cofactor evidence="1 19">
        <name>Mg(2+)</name>
        <dbReference type="ChEBI" id="CHEBI:18420"/>
    </cofactor>
</comment>
<evidence type="ECO:0000256" key="15">
    <source>
        <dbReference type="ARBA" id="ARBA00032605"/>
    </source>
</evidence>
<gene>
    <name evidence="19" type="primary">cobS</name>
    <name evidence="20" type="ORF">GCM10010528_17880</name>
</gene>
<evidence type="ECO:0000256" key="16">
    <source>
        <dbReference type="ARBA" id="ARBA00032853"/>
    </source>
</evidence>